<comment type="caution">
    <text evidence="7">The sequence shown here is derived from an EMBL/GenBank/DDBJ whole genome shotgun (WGS) entry which is preliminary data.</text>
</comment>
<evidence type="ECO:0000256" key="2">
    <source>
        <dbReference type="ARBA" id="ARBA00022692"/>
    </source>
</evidence>
<dbReference type="OrthoDB" id="9807874at2"/>
<evidence type="ECO:0000256" key="1">
    <source>
        <dbReference type="ARBA" id="ARBA00004141"/>
    </source>
</evidence>
<name>A0A2W1NJ98_9FLAO</name>
<evidence type="ECO:0000256" key="4">
    <source>
        <dbReference type="ARBA" id="ARBA00023136"/>
    </source>
</evidence>
<dbReference type="PANTHER" id="PTHR43066">
    <property type="entry name" value="RHOMBOID-RELATED PROTEIN"/>
    <property type="match status" value="1"/>
</dbReference>
<keyword evidence="2 5" id="KW-0812">Transmembrane</keyword>
<evidence type="ECO:0000256" key="5">
    <source>
        <dbReference type="SAM" id="Phobius"/>
    </source>
</evidence>
<dbReference type="PANTHER" id="PTHR43066:SF11">
    <property type="entry name" value="PEPTIDASE S54 RHOMBOID DOMAIN-CONTAINING PROTEIN"/>
    <property type="match status" value="1"/>
</dbReference>
<keyword evidence="7" id="KW-0378">Hydrolase</keyword>
<dbReference type="Gene3D" id="1.20.1540.10">
    <property type="entry name" value="Rhomboid-like"/>
    <property type="match status" value="1"/>
</dbReference>
<sequence length="245" mass="27796">MFQNLFRNIPTVTKNLLIINVIFFIATFLFQSRGIDLKEMLGMHYPSSPYFEPYQIVTHFFMHANIMHIFFNMFALVIIGSQLERVWGEKRYLIFYLITALGAAFLYGAVQAFEIYNLTGELFPTIDIFNVEIVGNSIQYRIEPNLPGYDAVSRIYLGTSLGASGAIYGLLTAFAMLFPNTEFMLLFPPIPIKAKWMAIGLGAIALYSGFQNNPGDSVAHFAHLGGMLFGFILVKIWQKKTDSFY</sequence>
<feature type="transmembrane region" description="Helical" evidence="5">
    <location>
        <begin position="155"/>
        <end position="178"/>
    </location>
</feature>
<reference evidence="7 8" key="1">
    <citation type="submission" date="2018-06" db="EMBL/GenBank/DDBJ databases">
        <title>The draft genome sequence of Crocinitomix sp. SM1701.</title>
        <authorList>
            <person name="Zhang X."/>
        </authorList>
    </citation>
    <scope>NUCLEOTIDE SEQUENCE [LARGE SCALE GENOMIC DNA]</scope>
    <source>
        <strain evidence="7 8">SM1701</strain>
    </source>
</reference>
<dbReference type="GO" id="GO:0004252">
    <property type="term" value="F:serine-type endopeptidase activity"/>
    <property type="evidence" value="ECO:0007669"/>
    <property type="project" value="InterPro"/>
</dbReference>
<dbReference type="InterPro" id="IPR022764">
    <property type="entry name" value="Peptidase_S54_rhomboid_dom"/>
</dbReference>
<dbReference type="SMART" id="SM01160">
    <property type="entry name" value="DUF1751"/>
    <property type="match status" value="1"/>
</dbReference>
<dbReference type="RefSeq" id="WP_111062188.1">
    <property type="nucleotide sequence ID" value="NZ_JBHUCU010000002.1"/>
</dbReference>
<dbReference type="EMBL" id="QKSB01000002">
    <property type="protein sequence ID" value="PZE18036.1"/>
    <property type="molecule type" value="Genomic_DNA"/>
</dbReference>
<evidence type="ECO:0000256" key="3">
    <source>
        <dbReference type="ARBA" id="ARBA00022989"/>
    </source>
</evidence>
<protein>
    <submittedName>
        <fullName evidence="7">Rhomboid family intramembrane serine protease</fullName>
    </submittedName>
</protein>
<dbReference type="GO" id="GO:0016020">
    <property type="term" value="C:membrane"/>
    <property type="evidence" value="ECO:0007669"/>
    <property type="project" value="UniProtKB-SubCell"/>
</dbReference>
<dbReference type="GO" id="GO:0006508">
    <property type="term" value="P:proteolysis"/>
    <property type="evidence" value="ECO:0007669"/>
    <property type="project" value="UniProtKB-KW"/>
</dbReference>
<feature type="transmembrane region" description="Helical" evidence="5">
    <location>
        <begin position="92"/>
        <end position="113"/>
    </location>
</feature>
<dbReference type="AlphaFoldDB" id="A0A2W1NJ98"/>
<dbReference type="Pfam" id="PF01694">
    <property type="entry name" value="Rhomboid"/>
    <property type="match status" value="1"/>
</dbReference>
<feature type="transmembrane region" description="Helical" evidence="5">
    <location>
        <begin position="12"/>
        <end position="30"/>
    </location>
</feature>
<evidence type="ECO:0000313" key="7">
    <source>
        <dbReference type="EMBL" id="PZE18036.1"/>
    </source>
</evidence>
<evidence type="ECO:0000259" key="6">
    <source>
        <dbReference type="Pfam" id="PF01694"/>
    </source>
</evidence>
<feature type="transmembrane region" description="Helical" evidence="5">
    <location>
        <begin position="60"/>
        <end position="80"/>
    </location>
</feature>
<feature type="transmembrane region" description="Helical" evidence="5">
    <location>
        <begin position="190"/>
        <end position="208"/>
    </location>
</feature>
<keyword evidence="4 5" id="KW-0472">Membrane</keyword>
<comment type="subcellular location">
    <subcellularLocation>
        <location evidence="1">Membrane</location>
        <topology evidence="1">Multi-pass membrane protein</topology>
    </subcellularLocation>
</comment>
<feature type="domain" description="Peptidase S54 rhomboid" evidence="6">
    <location>
        <begin position="52"/>
        <end position="236"/>
    </location>
</feature>
<organism evidence="7 8">
    <name type="scientific">Putridiphycobacter roseus</name>
    <dbReference type="NCBI Taxonomy" id="2219161"/>
    <lineage>
        <taxon>Bacteria</taxon>
        <taxon>Pseudomonadati</taxon>
        <taxon>Bacteroidota</taxon>
        <taxon>Flavobacteriia</taxon>
        <taxon>Flavobacteriales</taxon>
        <taxon>Crocinitomicaceae</taxon>
        <taxon>Putridiphycobacter</taxon>
    </lineage>
</organism>
<keyword evidence="7" id="KW-0645">Protease</keyword>
<proteinExistence type="predicted"/>
<keyword evidence="8" id="KW-1185">Reference proteome</keyword>
<accession>A0A2W1NJ98</accession>
<feature type="transmembrane region" description="Helical" evidence="5">
    <location>
        <begin position="220"/>
        <end position="237"/>
    </location>
</feature>
<evidence type="ECO:0000313" key="8">
    <source>
        <dbReference type="Proteomes" id="UP000249248"/>
    </source>
</evidence>
<gene>
    <name evidence="7" type="ORF">DNU06_05305</name>
</gene>
<keyword evidence="3 5" id="KW-1133">Transmembrane helix</keyword>
<dbReference type="InterPro" id="IPR035952">
    <property type="entry name" value="Rhomboid-like_sf"/>
</dbReference>
<dbReference type="Proteomes" id="UP000249248">
    <property type="component" value="Unassembled WGS sequence"/>
</dbReference>
<dbReference type="SUPFAM" id="SSF144091">
    <property type="entry name" value="Rhomboid-like"/>
    <property type="match status" value="1"/>
</dbReference>